<dbReference type="EMBL" id="JAHKKG010000006">
    <property type="protein sequence ID" value="MBU2666016.1"/>
    <property type="molecule type" value="Genomic_DNA"/>
</dbReference>
<name>A0ABS5YRR6_9ACTN</name>
<comment type="caution">
    <text evidence="1">The sequence shown here is derived from an EMBL/GenBank/DDBJ whole genome shotgun (WGS) entry which is preliminary data.</text>
</comment>
<reference evidence="1 2" key="1">
    <citation type="submission" date="2021-06" db="EMBL/GenBank/DDBJ databases">
        <title>Actinoplanes lichenicola sp. nov., and Actinoplanes ovalisporus sp. nov., isolated from lichen in Thailand.</title>
        <authorList>
            <person name="Saeng-In P."/>
            <person name="Kanchanasin P."/>
            <person name="Yuki M."/>
            <person name="Kudo T."/>
            <person name="Ohkuma M."/>
            <person name="Phongsopitanun W."/>
            <person name="Tanasupawat S."/>
        </authorList>
    </citation>
    <scope>NUCLEOTIDE SEQUENCE [LARGE SCALE GENOMIC DNA]</scope>
    <source>
        <strain evidence="1 2">NBRC 110975</strain>
    </source>
</reference>
<dbReference type="RefSeq" id="WP_215789215.1">
    <property type="nucleotide sequence ID" value="NZ_JAHKKG010000006.1"/>
</dbReference>
<dbReference type="Proteomes" id="UP001519654">
    <property type="component" value="Unassembled WGS sequence"/>
</dbReference>
<keyword evidence="2" id="KW-1185">Reference proteome</keyword>
<organism evidence="1 2">
    <name type="scientific">Paractinoplanes bogorensis</name>
    <dbReference type="NCBI Taxonomy" id="1610840"/>
    <lineage>
        <taxon>Bacteria</taxon>
        <taxon>Bacillati</taxon>
        <taxon>Actinomycetota</taxon>
        <taxon>Actinomycetes</taxon>
        <taxon>Micromonosporales</taxon>
        <taxon>Micromonosporaceae</taxon>
        <taxon>Paractinoplanes</taxon>
    </lineage>
</organism>
<proteinExistence type="predicted"/>
<sequence>MTSAVAEFEDWVRRPLPEAVREWFLDGSDERLAEVSGNRITRVQDLGGAEVARFLDSGHLLLETDSQHCCRLVVPITGADGDPPVFVIDPDDEQCVTRTRYADSFSDYGRVALWDARPWGGGGSADFDHALPPGALRALAKRLTVLPVTYEWAANQSCDAIYRFDGVAQVAVAVVGATAVWSVVVAPSPAEVEELSAIIGTR</sequence>
<evidence type="ECO:0000313" key="1">
    <source>
        <dbReference type="EMBL" id="MBU2666016.1"/>
    </source>
</evidence>
<evidence type="ECO:0000313" key="2">
    <source>
        <dbReference type="Proteomes" id="UP001519654"/>
    </source>
</evidence>
<protein>
    <submittedName>
        <fullName evidence="1">SMI1/KNR4 family protein</fullName>
    </submittedName>
</protein>
<gene>
    <name evidence="1" type="ORF">KOI35_21110</name>
</gene>
<accession>A0ABS5YRR6</accession>